<dbReference type="Proteomes" id="UP001500466">
    <property type="component" value="Unassembled WGS sequence"/>
</dbReference>
<protein>
    <submittedName>
        <fullName evidence="1">Uncharacterized protein</fullName>
    </submittedName>
</protein>
<evidence type="ECO:0000313" key="2">
    <source>
        <dbReference type="Proteomes" id="UP001500466"/>
    </source>
</evidence>
<name>A0ABP9IFN0_9ACTN</name>
<keyword evidence="2" id="KW-1185">Reference proteome</keyword>
<organism evidence="1 2">
    <name type="scientific">Yinghuangia aomiensis</name>
    <dbReference type="NCBI Taxonomy" id="676205"/>
    <lineage>
        <taxon>Bacteria</taxon>
        <taxon>Bacillati</taxon>
        <taxon>Actinomycetota</taxon>
        <taxon>Actinomycetes</taxon>
        <taxon>Kitasatosporales</taxon>
        <taxon>Streptomycetaceae</taxon>
        <taxon>Yinghuangia</taxon>
    </lineage>
</organism>
<proteinExistence type="predicted"/>
<dbReference type="EMBL" id="BAABHS010000064">
    <property type="protein sequence ID" value="GAA4996928.1"/>
    <property type="molecule type" value="Genomic_DNA"/>
</dbReference>
<gene>
    <name evidence="1" type="ORF">GCM10023205_82760</name>
</gene>
<sequence>MPVRHIRTDRCLAHTDRHRQYQERVGGATPYPVAMAYESARDLPTFLEMERQLTFLRLFARAEANALERQIRELAGTVDAFYALLSSKNWIFHDSLSVGAVQRILESAKDDADQAEAMLIEQYNNSERLFFLILPLRKLPAMRRRLPLIEKAREDYFTGRYYSCVHVLLSVMDGFVNEFETVRRGLHARAPEDLDAWDSVVGHHLGLKHAHRTFTKSRSATREDPVHELYRNGIVHGSILNYDNITVATKAWNRLFAVADWARSREAQLQHKPAEKTTWSGVAKQFTGIIRDLAEQTKIDRVNQAWTPRTLLPDSDDFTGHPVRERTAKLLHFWTRRNYGSMSDLLTHSLHAKHGKAVRSEIRRAYENFPLADFAILAISHDMPAACTASVRLGMADSDDATAALRWIREDTDAYPKPEPWAGDWRLATWQPVHLLTPQGG</sequence>
<comment type="caution">
    <text evidence="1">The sequence shown here is derived from an EMBL/GenBank/DDBJ whole genome shotgun (WGS) entry which is preliminary data.</text>
</comment>
<reference evidence="2" key="1">
    <citation type="journal article" date="2019" name="Int. J. Syst. Evol. Microbiol.">
        <title>The Global Catalogue of Microorganisms (GCM) 10K type strain sequencing project: providing services to taxonomists for standard genome sequencing and annotation.</title>
        <authorList>
            <consortium name="The Broad Institute Genomics Platform"/>
            <consortium name="The Broad Institute Genome Sequencing Center for Infectious Disease"/>
            <person name="Wu L."/>
            <person name="Ma J."/>
        </authorList>
    </citation>
    <scope>NUCLEOTIDE SEQUENCE [LARGE SCALE GENOMIC DNA]</scope>
    <source>
        <strain evidence="2">JCM 17986</strain>
    </source>
</reference>
<evidence type="ECO:0000313" key="1">
    <source>
        <dbReference type="EMBL" id="GAA4996928.1"/>
    </source>
</evidence>
<accession>A0ABP9IFN0</accession>